<evidence type="ECO:0000259" key="1">
    <source>
        <dbReference type="Pfam" id="PF16285"/>
    </source>
</evidence>
<dbReference type="SUPFAM" id="SSF54197">
    <property type="entry name" value="HIT-like"/>
    <property type="match status" value="1"/>
</dbReference>
<evidence type="ECO:0000313" key="4">
    <source>
        <dbReference type="Proteomes" id="UP000433181"/>
    </source>
</evidence>
<evidence type="ECO:0000259" key="2">
    <source>
        <dbReference type="Pfam" id="PF20956"/>
    </source>
</evidence>
<keyword evidence="4" id="KW-1185">Reference proteome</keyword>
<reference evidence="3 4" key="1">
    <citation type="submission" date="2019-08" db="EMBL/GenBank/DDBJ databases">
        <title>In-depth cultivation of the pig gut microbiome towards novel bacterial diversity and tailored functional studies.</title>
        <authorList>
            <person name="Wylensek D."/>
            <person name="Hitch T.C.A."/>
            <person name="Clavel T."/>
        </authorList>
    </citation>
    <scope>NUCLEOTIDE SEQUENCE [LARGE SCALE GENOMIC DNA]</scope>
    <source>
        <strain evidence="3 4">WCA-693-APC-5D-A</strain>
    </source>
</reference>
<dbReference type="Pfam" id="PF20956">
    <property type="entry name" value="DUF4931_C"/>
    <property type="match status" value="2"/>
</dbReference>
<sequence length="278" mass="31323">MSVNLLDFNISVGRKKPRTIPGLPNQSTCPFCDVENLTGILATEGNIILLKNKYNVMVPSDQLVLIETDQCESDIPDYTPEHMHRLIRFALRHWLTMTNSGDYKAVVLFKNFGPLSGGTIRHPHMQIVGFPEIQPELMYDPKEFDGIQVAEKNGVEINIATQPHVGFTEININLLPAAYSDKVSFADGTEQSPAPLPLPAAMNALADYIQGGVSFLRDIHQRESFSYNIFFYIYEGRVHVRLMPRYPTSPLFIGYNIHLSPTNKEQTAAALREKILNY</sequence>
<dbReference type="InterPro" id="IPR036265">
    <property type="entry name" value="HIT-like_sf"/>
</dbReference>
<dbReference type="RefSeq" id="WP_154405118.1">
    <property type="nucleotide sequence ID" value="NZ_JAQXJM010000180.1"/>
</dbReference>
<accession>A0A6I2UEJ6</accession>
<proteinExistence type="predicted"/>
<organism evidence="3 4">
    <name type="scientific">Anaerovibrio slackiae</name>
    <dbReference type="NCBI Taxonomy" id="2652309"/>
    <lineage>
        <taxon>Bacteria</taxon>
        <taxon>Bacillati</taxon>
        <taxon>Bacillota</taxon>
        <taxon>Negativicutes</taxon>
        <taxon>Selenomonadales</taxon>
        <taxon>Selenomonadaceae</taxon>
        <taxon>Anaerovibrio</taxon>
    </lineage>
</organism>
<evidence type="ECO:0000313" key="3">
    <source>
        <dbReference type="EMBL" id="MSU07522.1"/>
    </source>
</evidence>
<gene>
    <name evidence="3" type="ORF">FYJ84_00720</name>
</gene>
<dbReference type="GeneID" id="96777432"/>
<dbReference type="Gene3D" id="3.30.428.10">
    <property type="entry name" value="HIT-like"/>
    <property type="match status" value="1"/>
</dbReference>
<name>A0A6I2UEJ6_9FIRM</name>
<feature type="domain" description="DUF4931" evidence="1">
    <location>
        <begin position="8"/>
        <end position="132"/>
    </location>
</feature>
<feature type="domain" description="DUF4931" evidence="2">
    <location>
        <begin position="202"/>
        <end position="274"/>
    </location>
</feature>
<dbReference type="InterPro" id="IPR046322">
    <property type="entry name" value="DUF4931"/>
</dbReference>
<dbReference type="Pfam" id="PF16285">
    <property type="entry name" value="DUF4931_N"/>
    <property type="match status" value="1"/>
</dbReference>
<feature type="domain" description="DUF4931" evidence="2">
    <location>
        <begin position="140"/>
        <end position="174"/>
    </location>
</feature>
<protein>
    <submittedName>
        <fullName evidence="3">DUF4931 domain-containing protein</fullName>
    </submittedName>
</protein>
<comment type="caution">
    <text evidence="3">The sequence shown here is derived from an EMBL/GenBank/DDBJ whole genome shotgun (WGS) entry which is preliminary data.</text>
</comment>
<dbReference type="Proteomes" id="UP000433181">
    <property type="component" value="Unassembled WGS sequence"/>
</dbReference>
<dbReference type="InterPro" id="IPR049285">
    <property type="entry name" value="DUF4931_C"/>
</dbReference>
<dbReference type="EMBL" id="VUNR01000001">
    <property type="protein sequence ID" value="MSU07522.1"/>
    <property type="molecule type" value="Genomic_DNA"/>
</dbReference>
<dbReference type="AlphaFoldDB" id="A0A6I2UEJ6"/>